<sequence length="89" mass="9420">MPALLAIFCAFILGLFLCSKDIKPLTSWLLSCCVVPIFVLFSEFVLPYMGGGASMWPIALIVGVFLGLLAGGLGILLGTIIKGKTNKNT</sequence>
<keyword evidence="3" id="KW-1185">Reference proteome</keyword>
<dbReference type="RefSeq" id="WP_284154064.1">
    <property type="nucleotide sequence ID" value="NZ_AP025516.1"/>
</dbReference>
<evidence type="ECO:0000313" key="2">
    <source>
        <dbReference type="EMBL" id="BDD87015.1"/>
    </source>
</evidence>
<name>A0ABM7W7S7_9BACT</name>
<organism evidence="2 3">
    <name type="scientific">Desulfofustis limnaeus</name>
    <dbReference type="NCBI Taxonomy" id="2740163"/>
    <lineage>
        <taxon>Bacteria</taxon>
        <taxon>Pseudomonadati</taxon>
        <taxon>Thermodesulfobacteriota</taxon>
        <taxon>Desulfobulbia</taxon>
        <taxon>Desulfobulbales</taxon>
        <taxon>Desulfocapsaceae</taxon>
        <taxon>Desulfofustis</taxon>
    </lineage>
</organism>
<dbReference type="EMBL" id="AP025516">
    <property type="protein sequence ID" value="BDD87015.1"/>
    <property type="molecule type" value="Genomic_DNA"/>
</dbReference>
<proteinExistence type="predicted"/>
<dbReference type="Proteomes" id="UP000830055">
    <property type="component" value="Chromosome"/>
</dbReference>
<gene>
    <name evidence="2" type="ORF">DPPLL_13800</name>
</gene>
<keyword evidence="1" id="KW-0812">Transmembrane</keyword>
<evidence type="ECO:0000256" key="1">
    <source>
        <dbReference type="SAM" id="Phobius"/>
    </source>
</evidence>
<feature type="transmembrane region" description="Helical" evidence="1">
    <location>
        <begin position="28"/>
        <end position="46"/>
    </location>
</feature>
<reference evidence="2 3" key="1">
    <citation type="submission" date="2022-01" db="EMBL/GenBank/DDBJ databases">
        <title>Desulfofustis limnae sp. nov., a novel mesophilic sulfate-reducing bacterium isolated from marsh soil.</title>
        <authorList>
            <person name="Watanabe M."/>
            <person name="Takahashi A."/>
            <person name="Kojima H."/>
            <person name="Fukui M."/>
        </authorList>
    </citation>
    <scope>NUCLEOTIDE SEQUENCE [LARGE SCALE GENOMIC DNA]</scope>
    <source>
        <strain evidence="2 3">PPLL</strain>
    </source>
</reference>
<keyword evidence="1" id="KW-1133">Transmembrane helix</keyword>
<protein>
    <submittedName>
        <fullName evidence="2">Uncharacterized protein</fullName>
    </submittedName>
</protein>
<evidence type="ECO:0000313" key="3">
    <source>
        <dbReference type="Proteomes" id="UP000830055"/>
    </source>
</evidence>
<feature type="transmembrane region" description="Helical" evidence="1">
    <location>
        <begin position="58"/>
        <end position="81"/>
    </location>
</feature>
<accession>A0ABM7W7S7</accession>
<keyword evidence="1" id="KW-0472">Membrane</keyword>